<dbReference type="EMBL" id="UINC01119280">
    <property type="protein sequence ID" value="SVC92985.1"/>
    <property type="molecule type" value="Genomic_DNA"/>
</dbReference>
<evidence type="ECO:0000259" key="2">
    <source>
        <dbReference type="Pfam" id="PF00296"/>
    </source>
</evidence>
<dbReference type="InterPro" id="IPR011251">
    <property type="entry name" value="Luciferase-like_dom"/>
</dbReference>
<dbReference type="InterPro" id="IPR036661">
    <property type="entry name" value="Luciferase-like_sf"/>
</dbReference>
<dbReference type="Gene3D" id="3.20.20.30">
    <property type="entry name" value="Luciferase-like domain"/>
    <property type="match status" value="1"/>
</dbReference>
<organism evidence="3">
    <name type="scientific">marine metagenome</name>
    <dbReference type="NCBI Taxonomy" id="408172"/>
    <lineage>
        <taxon>unclassified sequences</taxon>
        <taxon>metagenomes</taxon>
        <taxon>ecological metagenomes</taxon>
    </lineage>
</organism>
<dbReference type="AlphaFoldDB" id="A0A382R734"/>
<feature type="non-terminal residue" evidence="3">
    <location>
        <position position="157"/>
    </location>
</feature>
<dbReference type="Pfam" id="PF00296">
    <property type="entry name" value="Bac_luciferase"/>
    <property type="match status" value="1"/>
</dbReference>
<dbReference type="GO" id="GO:0016705">
    <property type="term" value="F:oxidoreductase activity, acting on paired donors, with incorporation or reduction of molecular oxygen"/>
    <property type="evidence" value="ECO:0007669"/>
    <property type="project" value="InterPro"/>
</dbReference>
<protein>
    <recommendedName>
        <fullName evidence="2">Luciferase-like domain-containing protein</fullName>
    </recommendedName>
</protein>
<dbReference type="InterPro" id="IPR050564">
    <property type="entry name" value="F420-G6PD/mer"/>
</dbReference>
<dbReference type="PANTHER" id="PTHR43244">
    <property type="match status" value="1"/>
</dbReference>
<evidence type="ECO:0000256" key="1">
    <source>
        <dbReference type="ARBA" id="ARBA00023002"/>
    </source>
</evidence>
<feature type="domain" description="Luciferase-like" evidence="2">
    <location>
        <begin position="10"/>
        <end position="157"/>
    </location>
</feature>
<gene>
    <name evidence="3" type="ORF">METZ01_LOCUS345839</name>
</gene>
<evidence type="ECO:0000313" key="3">
    <source>
        <dbReference type="EMBL" id="SVC92985.1"/>
    </source>
</evidence>
<dbReference type="SUPFAM" id="SSF51679">
    <property type="entry name" value="Bacterial luciferase-like"/>
    <property type="match status" value="1"/>
</dbReference>
<accession>A0A382R734</accession>
<sequence length="157" mass="16727">MTRIGIAFSGGPSPAEIVECVKLAESLGYESAWVAEAHGGDQFSILTACAAQTSTILLGTAISSVFVRSIPTIAMAAATVDEISGGRFILGLGSSHKVQVEPEHGMDYARPITRVRESVDIVRVLLRDGVVQYAGETVAIENFDLWFSPKRSGVPIY</sequence>
<proteinExistence type="predicted"/>
<reference evidence="3" key="1">
    <citation type="submission" date="2018-05" db="EMBL/GenBank/DDBJ databases">
        <authorList>
            <person name="Lanie J.A."/>
            <person name="Ng W.-L."/>
            <person name="Kazmierczak K.M."/>
            <person name="Andrzejewski T.M."/>
            <person name="Davidsen T.M."/>
            <person name="Wayne K.J."/>
            <person name="Tettelin H."/>
            <person name="Glass J.I."/>
            <person name="Rusch D."/>
            <person name="Podicherti R."/>
            <person name="Tsui H.-C.T."/>
            <person name="Winkler M.E."/>
        </authorList>
    </citation>
    <scope>NUCLEOTIDE SEQUENCE</scope>
</reference>
<dbReference type="PANTHER" id="PTHR43244:SF1">
    <property type="entry name" value="5,10-METHYLENETETRAHYDROMETHANOPTERIN REDUCTASE"/>
    <property type="match status" value="1"/>
</dbReference>
<name>A0A382R734_9ZZZZ</name>
<keyword evidence="1" id="KW-0560">Oxidoreductase</keyword>